<name>A0A381YA01_9ZZZZ</name>
<dbReference type="EMBL" id="UINC01017744">
    <property type="protein sequence ID" value="SVA73919.1"/>
    <property type="molecule type" value="Genomic_DNA"/>
</dbReference>
<dbReference type="SUPFAM" id="SSF74853">
    <property type="entry name" value="Lamin A/C globular tail domain"/>
    <property type="match status" value="1"/>
</dbReference>
<dbReference type="PROSITE" id="PS51841">
    <property type="entry name" value="LTD"/>
    <property type="match status" value="1"/>
</dbReference>
<dbReference type="Pfam" id="PF00932">
    <property type="entry name" value="LTD"/>
    <property type="match status" value="1"/>
</dbReference>
<proteinExistence type="predicted"/>
<dbReference type="AlphaFoldDB" id="A0A381YA01"/>
<reference evidence="2" key="1">
    <citation type="submission" date="2018-05" db="EMBL/GenBank/DDBJ databases">
        <authorList>
            <person name="Lanie J.A."/>
            <person name="Ng W.-L."/>
            <person name="Kazmierczak K.M."/>
            <person name="Andrzejewski T.M."/>
            <person name="Davidsen T.M."/>
            <person name="Wayne K.J."/>
            <person name="Tettelin H."/>
            <person name="Glass J.I."/>
            <person name="Rusch D."/>
            <person name="Podicherti R."/>
            <person name="Tsui H.-C.T."/>
            <person name="Winkler M.E."/>
        </authorList>
    </citation>
    <scope>NUCLEOTIDE SEQUENCE</scope>
</reference>
<gene>
    <name evidence="2" type="ORF">METZ01_LOCUS126773</name>
</gene>
<accession>A0A381YA01</accession>
<protein>
    <recommendedName>
        <fullName evidence="1">LTD domain-containing protein</fullName>
    </recommendedName>
</protein>
<organism evidence="2">
    <name type="scientific">marine metagenome</name>
    <dbReference type="NCBI Taxonomy" id="408172"/>
    <lineage>
        <taxon>unclassified sequences</taxon>
        <taxon>metagenomes</taxon>
        <taxon>ecological metagenomes</taxon>
    </lineage>
</organism>
<sequence>MANQGKSIEEIKGPDLSIGTTQSQYRTAPISSWSVQDYIDVTKPKFRNALLNRDLYTNKAPKNTRPRVVITAGEKQNETRTTPIKDWTRDQYLNITPAEKHNALNNMQKKPTITGGTGENKEERTKSIKDFTQDELLSITPQSRHEAIAGPTNTFSVGRSNTIIIDLTVDGWYSEASWNLYDSTSGAYYYTESQTFSSSSENQVVALDLDAGSYSVDVWDTYGDGGIAGTVTALGGDTLVTWTTYDYTFSAQFGFDVISTFEVTIDLTVDNFPSEASWNLYVGESEDSTASYYYAASQTFSSSSENQVVTFYLEAGTYSVHTWDSYGDGGIAGTVTDASEDTLVTWTDDDYTSSGQFEFVVGVFDITVWVQIDGWASEASWNLYDSTSGAYYYTESQTFSSNYEEQTTVFSLAEGAYSVDVWDSYGDGGIAGTVTNADGYTLVTWTTYDYTSFAQFGFEVVKPSSSTGPDLFFSEYIEGSSFNKAIEVYNPTNDTLSLDDYLIYTNYNGNDFNGIYTFPAGATLVPGDVFVAAHSSAVDEVLQAADSAYAYATDAFLTSFNGDDVRALAKINSGDTTFIDVVGDYDFDADSSYDDPGAGFDVAGIEDATKNHTLIRKPDITRGNIDWTESAGDSAGNSEWIVYDQNYFTNLGGHPDDPCWDNSLTFTFYTGTYGSEVQYYITDADGDTLTSCIGCMSSNQTYTTDL</sequence>
<dbReference type="InterPro" id="IPR001322">
    <property type="entry name" value="Lamin_tail_dom"/>
</dbReference>
<feature type="non-terminal residue" evidence="2">
    <location>
        <position position="706"/>
    </location>
</feature>
<feature type="domain" description="LTD" evidence="1">
    <location>
        <begin position="458"/>
        <end position="616"/>
    </location>
</feature>
<evidence type="ECO:0000313" key="2">
    <source>
        <dbReference type="EMBL" id="SVA73919.1"/>
    </source>
</evidence>
<dbReference type="InterPro" id="IPR036415">
    <property type="entry name" value="Lamin_tail_dom_sf"/>
</dbReference>
<evidence type="ECO:0000259" key="1">
    <source>
        <dbReference type="PROSITE" id="PS51841"/>
    </source>
</evidence>